<gene>
    <name evidence="3" type="ORF">POL68_32680</name>
</gene>
<dbReference type="PANTHER" id="PTHR42767:SF1">
    <property type="entry name" value="ENDO-BETA-1,6-GALACTANASE-LIKE DOMAIN-CONTAINING PROTEIN"/>
    <property type="match status" value="1"/>
</dbReference>
<feature type="signal peptide" evidence="1">
    <location>
        <begin position="1"/>
        <end position="33"/>
    </location>
</feature>
<protein>
    <submittedName>
        <fullName evidence="3">Glycoside hydrolase</fullName>
    </submittedName>
</protein>
<dbReference type="InterPro" id="IPR039514">
    <property type="entry name" value="6GAL-like"/>
</dbReference>
<comment type="caution">
    <text evidence="3">The sequence shown here is derived from an EMBL/GenBank/DDBJ whole genome shotgun (WGS) entry which is preliminary data.</text>
</comment>
<dbReference type="PANTHER" id="PTHR42767">
    <property type="entry name" value="ENDO-BETA-1,6-GALACTANASE"/>
    <property type="match status" value="1"/>
</dbReference>
<dbReference type="Pfam" id="PF14587">
    <property type="entry name" value="Glyco_hydr_30_2"/>
    <property type="match status" value="1"/>
</dbReference>
<evidence type="ECO:0000313" key="3">
    <source>
        <dbReference type="EMBL" id="MDC0713264.1"/>
    </source>
</evidence>
<feature type="domain" description="Endo-beta-1,6-galactanase-like" evidence="2">
    <location>
        <begin position="42"/>
        <end position="271"/>
    </location>
</feature>
<evidence type="ECO:0000313" key="4">
    <source>
        <dbReference type="Proteomes" id="UP001221838"/>
    </source>
</evidence>
<accession>A0ABT5DHX4</accession>
<feature type="chain" id="PRO_5047412442" evidence="1">
    <location>
        <begin position="34"/>
        <end position="500"/>
    </location>
</feature>
<name>A0ABT5DHX4_9BACT</name>
<sequence>MSVQARKSFIAAIRVAASLVVALMVGGGAQARADYVATPNPSSNFGTWQGWGCSLAWWANAFGSRDDLADAVFTTNASVTLSTHAGTYSVPGLGMNVVRYNIGGYGTRPAGTAVPVYPATSTLPDFKRIPGYWLDWNSTDPSSSSFDWYTDSQQRTMMWKAKDRGANVFEAFSNSPMWWMNYNKSSAGSHGGGDNLQSWNYGDFARYLATVVKFAKDQWGVNFTTVEPFNEPAESWWTYPKNQEGCHFDNATQRQVLAQLRLELNNRGLQTVGIAASDENSPDSALSTWNAFDTATKGLVNQINVHGYSGLEPYRGPNRGPLYAATSGKRRWVSEYGDGYDSGMPMADSIVRDLWAYHPSAWVYWQPFDSGGWGLIQSNPGDNWIGTPNAKWYVMAQFSRHIRPGMTLLSGNDANTVFAYDATARKLVVVTVNFGTAQWIDYDLSRFGTVSGPITRWATVTASGGDRYVRYNDTNLSGKRFWSWFPANTVQTFEIQGISP</sequence>
<organism evidence="3 4">
    <name type="scientific">Stigmatella ashevillensis</name>
    <dbReference type="NCBI Taxonomy" id="2995309"/>
    <lineage>
        <taxon>Bacteria</taxon>
        <taxon>Pseudomonadati</taxon>
        <taxon>Myxococcota</taxon>
        <taxon>Myxococcia</taxon>
        <taxon>Myxococcales</taxon>
        <taxon>Cystobacterineae</taxon>
        <taxon>Archangiaceae</taxon>
        <taxon>Stigmatella</taxon>
    </lineage>
</organism>
<reference evidence="3 4" key="1">
    <citation type="submission" date="2022-11" db="EMBL/GenBank/DDBJ databases">
        <title>Minimal conservation of predation-associated metabolite biosynthetic gene clusters underscores biosynthetic potential of Myxococcota including descriptions for ten novel species: Archangium lansinium sp. nov., Myxococcus landrumus sp. nov., Nannocystis bai.</title>
        <authorList>
            <person name="Ahearne A."/>
            <person name="Stevens C."/>
            <person name="Dowd S."/>
        </authorList>
    </citation>
    <scope>NUCLEOTIDE SEQUENCE [LARGE SCALE GENOMIC DNA]</scope>
    <source>
        <strain evidence="3 4">NCWAL01</strain>
    </source>
</reference>
<dbReference type="EMBL" id="JAQNDM010000002">
    <property type="protein sequence ID" value="MDC0713264.1"/>
    <property type="molecule type" value="Genomic_DNA"/>
</dbReference>
<dbReference type="SUPFAM" id="SSF51445">
    <property type="entry name" value="(Trans)glycosidases"/>
    <property type="match status" value="1"/>
</dbReference>
<dbReference type="GO" id="GO:0016787">
    <property type="term" value="F:hydrolase activity"/>
    <property type="evidence" value="ECO:0007669"/>
    <property type="project" value="UniProtKB-KW"/>
</dbReference>
<dbReference type="Gene3D" id="2.60.40.1180">
    <property type="entry name" value="Golgi alpha-mannosidase II"/>
    <property type="match status" value="1"/>
</dbReference>
<keyword evidence="1" id="KW-0732">Signal</keyword>
<dbReference type="Gene3D" id="3.20.20.80">
    <property type="entry name" value="Glycosidases"/>
    <property type="match status" value="1"/>
</dbReference>
<dbReference type="Proteomes" id="UP001221838">
    <property type="component" value="Unassembled WGS sequence"/>
</dbReference>
<evidence type="ECO:0000256" key="1">
    <source>
        <dbReference type="SAM" id="SignalP"/>
    </source>
</evidence>
<proteinExistence type="predicted"/>
<dbReference type="InterPro" id="IPR017853">
    <property type="entry name" value="GH"/>
</dbReference>
<keyword evidence="3" id="KW-0378">Hydrolase</keyword>
<keyword evidence="4" id="KW-1185">Reference proteome</keyword>
<dbReference type="RefSeq" id="WP_272143471.1">
    <property type="nucleotide sequence ID" value="NZ_JAQNDM010000002.1"/>
</dbReference>
<dbReference type="InterPro" id="IPR013780">
    <property type="entry name" value="Glyco_hydro_b"/>
</dbReference>
<evidence type="ECO:0000259" key="2">
    <source>
        <dbReference type="Pfam" id="PF14587"/>
    </source>
</evidence>
<dbReference type="InterPro" id="IPR039743">
    <property type="entry name" value="6GAL/EXGAL"/>
</dbReference>